<evidence type="ECO:0000256" key="9">
    <source>
        <dbReference type="ARBA" id="ARBA00023027"/>
    </source>
</evidence>
<dbReference type="InterPro" id="IPR050151">
    <property type="entry name" value="Class-I_Pyr_Nuc-Dis_Oxidored"/>
</dbReference>
<feature type="binding site" evidence="14">
    <location>
        <position position="211"/>
    </location>
    <ligand>
        <name>NAD(+)</name>
        <dbReference type="ChEBI" id="CHEBI:57540"/>
    </ligand>
</feature>
<dbReference type="InterPro" id="IPR004099">
    <property type="entry name" value="Pyr_nucl-diS_OxRdtase_dimer"/>
</dbReference>
<dbReference type="SUPFAM" id="SSF55424">
    <property type="entry name" value="FAD/NAD-linked reductases, dimerisation (C-terminal) domain"/>
    <property type="match status" value="1"/>
</dbReference>
<dbReference type="Proteomes" id="UP000663505">
    <property type="component" value="Chromosome"/>
</dbReference>
<dbReference type="Gene3D" id="3.50.50.60">
    <property type="entry name" value="FAD/NAD(P)-binding domain"/>
    <property type="match status" value="2"/>
</dbReference>
<keyword evidence="11 16" id="KW-0676">Redox-active center</keyword>
<evidence type="ECO:0000256" key="8">
    <source>
        <dbReference type="ARBA" id="ARBA00023002"/>
    </source>
</evidence>
<evidence type="ECO:0000256" key="6">
    <source>
        <dbReference type="ARBA" id="ARBA00022630"/>
    </source>
</evidence>
<dbReference type="SUPFAM" id="SSF51905">
    <property type="entry name" value="FAD/NAD(P)-binding domain"/>
    <property type="match status" value="1"/>
</dbReference>
<dbReference type="InterPro" id="IPR016156">
    <property type="entry name" value="FAD/NAD-linked_Rdtase_dimer_sf"/>
</dbReference>
<dbReference type="Pfam" id="PF02852">
    <property type="entry name" value="Pyr_redox_dim"/>
    <property type="match status" value="1"/>
</dbReference>
<dbReference type="EC" id="1.8.1.4" evidence="3 16"/>
<dbReference type="PANTHER" id="PTHR22912:SF217">
    <property type="entry name" value="DIHYDROLIPOYL DEHYDROGENASE"/>
    <property type="match status" value="1"/>
</dbReference>
<comment type="catalytic activity">
    <reaction evidence="12 16">
        <text>N(6)-[(R)-dihydrolipoyl]-L-lysyl-[protein] + NAD(+) = N(6)-[(R)-lipoyl]-L-lysyl-[protein] + NADH + H(+)</text>
        <dbReference type="Rhea" id="RHEA:15045"/>
        <dbReference type="Rhea" id="RHEA-COMP:10474"/>
        <dbReference type="Rhea" id="RHEA-COMP:10475"/>
        <dbReference type="ChEBI" id="CHEBI:15378"/>
        <dbReference type="ChEBI" id="CHEBI:57540"/>
        <dbReference type="ChEBI" id="CHEBI:57945"/>
        <dbReference type="ChEBI" id="CHEBI:83099"/>
        <dbReference type="ChEBI" id="CHEBI:83100"/>
        <dbReference type="EC" id="1.8.1.4"/>
    </reaction>
</comment>
<evidence type="ECO:0000256" key="13">
    <source>
        <dbReference type="PIRSR" id="PIRSR000350-2"/>
    </source>
</evidence>
<feature type="binding site" evidence="14">
    <location>
        <begin position="188"/>
        <end position="195"/>
    </location>
    <ligand>
        <name>NAD(+)</name>
        <dbReference type="ChEBI" id="CHEBI:57540"/>
    </ligand>
</feature>
<evidence type="ECO:0000256" key="2">
    <source>
        <dbReference type="ARBA" id="ARBA00007532"/>
    </source>
</evidence>
<dbReference type="PRINTS" id="PR00368">
    <property type="entry name" value="FADPNR"/>
</dbReference>
<feature type="binding site" evidence="14">
    <location>
        <begin position="151"/>
        <end position="153"/>
    </location>
    <ligand>
        <name>FAD</name>
        <dbReference type="ChEBI" id="CHEBI:57692"/>
    </ligand>
</feature>
<keyword evidence="5" id="KW-0963">Cytoplasm</keyword>
<dbReference type="RefSeq" id="WP_206655172.1">
    <property type="nucleotide sequence ID" value="NZ_CP071182.1"/>
</dbReference>
<feature type="domain" description="Pyridine nucleotide-disulphide oxidoreductase dimerisation" evidence="17">
    <location>
        <begin position="358"/>
        <end position="466"/>
    </location>
</feature>
<proteinExistence type="inferred from homology"/>
<comment type="subcellular location">
    <subcellularLocation>
        <location evidence="1">Cytoplasm</location>
    </subcellularLocation>
</comment>
<evidence type="ECO:0000256" key="14">
    <source>
        <dbReference type="PIRSR" id="PIRSR000350-3"/>
    </source>
</evidence>
<evidence type="ECO:0000256" key="4">
    <source>
        <dbReference type="ARBA" id="ARBA00016961"/>
    </source>
</evidence>
<dbReference type="PRINTS" id="PR00411">
    <property type="entry name" value="PNDRDTASEI"/>
</dbReference>
<keyword evidence="9 14" id="KW-0520">NAD</keyword>
<dbReference type="GO" id="GO:0050660">
    <property type="term" value="F:flavin adenine dinucleotide binding"/>
    <property type="evidence" value="ECO:0007669"/>
    <property type="project" value="InterPro"/>
</dbReference>
<dbReference type="InterPro" id="IPR023753">
    <property type="entry name" value="FAD/NAD-binding_dom"/>
</dbReference>
<dbReference type="Gene3D" id="3.30.390.30">
    <property type="match status" value="1"/>
</dbReference>
<protein>
    <recommendedName>
        <fullName evidence="4 16">Dihydrolipoyl dehydrogenase</fullName>
        <ecNumber evidence="3 16">1.8.1.4</ecNumber>
    </recommendedName>
</protein>
<comment type="similarity">
    <text evidence="2 16">Belongs to the class-I pyridine nucleotide-disulfide oxidoreductase family.</text>
</comment>
<feature type="binding site" evidence="14">
    <location>
        <position position="115"/>
    </location>
    <ligand>
        <name>FAD</name>
        <dbReference type="ChEBI" id="CHEBI:57692"/>
    </ligand>
</feature>
<sequence length="477" mass="50837">MPESELDLVILGGGTGGYVAAIRAAQLGMKVAIVERDKLGGTCLHRGCIPSKALLRTAEVFSVAKEAESFGVELSQPKLNLTQAMSRKDKVVGQLYQGVQFLMKKHNIQVYSAVGRLMGPSIFSPQAGSVMVDYGNGETEILAPRYTLVATGSTPKSLPGLAFDGIKVLSSDDALNLTSLPEAMLIVGAGAIGVEWASMLSDMGVQVTLIEFLPRILPLEDEDISKEAARLLKKRGVKIVTEARVEPASLEISGDKVRIQAEVRGTDTMTMEANQMLVAVGRAPVVDDIGLEATEIQLNKQRAIVVDENYQTKEKNIFAIGDVIGGVQLAHAAAHEGIHAVEVMAGFHPRPIDYTMMAKCTYSRPEVASVGLTEAEAREQGYQVKTGKFQFRANGKALVFGDADGFVKVVSDANSDDLLGVHMIGPHVTDQITEAGLARVLNATPWEIAHTVHPHPTLSEALGEAALAVDGLAIHGS</sequence>
<evidence type="ECO:0000256" key="15">
    <source>
        <dbReference type="PIRSR" id="PIRSR000350-4"/>
    </source>
</evidence>
<keyword evidence="14" id="KW-0547">Nucleotide-binding</keyword>
<dbReference type="EMBL" id="CP071182">
    <property type="protein sequence ID" value="QSO45799.1"/>
    <property type="molecule type" value="Genomic_DNA"/>
</dbReference>
<dbReference type="PIRSF" id="PIRSF000350">
    <property type="entry name" value="Mercury_reductase_MerA"/>
    <property type="match status" value="1"/>
</dbReference>
<evidence type="ECO:0000256" key="7">
    <source>
        <dbReference type="ARBA" id="ARBA00022827"/>
    </source>
</evidence>
<dbReference type="GO" id="GO:0006103">
    <property type="term" value="P:2-oxoglutarate metabolic process"/>
    <property type="evidence" value="ECO:0007669"/>
    <property type="project" value="TreeGrafter"/>
</dbReference>
<evidence type="ECO:0000256" key="12">
    <source>
        <dbReference type="ARBA" id="ARBA00049187"/>
    </source>
</evidence>
<dbReference type="PANTHER" id="PTHR22912">
    <property type="entry name" value="DISULFIDE OXIDOREDUCTASE"/>
    <property type="match status" value="1"/>
</dbReference>
<evidence type="ECO:0000256" key="11">
    <source>
        <dbReference type="ARBA" id="ARBA00023284"/>
    </source>
</evidence>
<dbReference type="GO" id="GO:0004148">
    <property type="term" value="F:dihydrolipoyl dehydrogenase (NADH) activity"/>
    <property type="evidence" value="ECO:0007669"/>
    <property type="project" value="UniProtKB-EC"/>
</dbReference>
<evidence type="ECO:0000256" key="3">
    <source>
        <dbReference type="ARBA" id="ARBA00012608"/>
    </source>
</evidence>
<dbReference type="InterPro" id="IPR012999">
    <property type="entry name" value="Pyr_OxRdtase_I_AS"/>
</dbReference>
<evidence type="ECO:0000313" key="20">
    <source>
        <dbReference type="Proteomes" id="UP000663505"/>
    </source>
</evidence>
<keyword evidence="10" id="KW-1015">Disulfide bond</keyword>
<dbReference type="GO" id="GO:0005737">
    <property type="term" value="C:cytoplasm"/>
    <property type="evidence" value="ECO:0007669"/>
    <property type="project" value="UniProtKB-SubCell"/>
</dbReference>
<dbReference type="Pfam" id="PF07992">
    <property type="entry name" value="Pyr_redox_2"/>
    <property type="match status" value="1"/>
</dbReference>
<feature type="binding site" evidence="14">
    <location>
        <position position="52"/>
    </location>
    <ligand>
        <name>FAD</name>
        <dbReference type="ChEBI" id="CHEBI:57692"/>
    </ligand>
</feature>
<dbReference type="AlphaFoldDB" id="A0A9X7Z4A8"/>
<dbReference type="FunFam" id="3.30.390.30:FF:000001">
    <property type="entry name" value="Dihydrolipoyl dehydrogenase"/>
    <property type="match status" value="1"/>
</dbReference>
<evidence type="ECO:0000256" key="16">
    <source>
        <dbReference type="RuleBase" id="RU003692"/>
    </source>
</evidence>
<name>A0A9X7Z4A8_9BACL</name>
<keyword evidence="20" id="KW-1185">Reference proteome</keyword>
<reference evidence="19 20" key="1">
    <citation type="submission" date="2021-02" db="EMBL/GenBank/DDBJ databases">
        <title>Alicyclobacillus curvatus sp. nov. and Alicyclobacillus mengziensis sp. nov., two acidophilic bacteria isolated from acid mine drainage.</title>
        <authorList>
            <person name="Huang Y."/>
        </authorList>
    </citation>
    <scope>NUCLEOTIDE SEQUENCE [LARGE SCALE GENOMIC DNA]</scope>
    <source>
        <strain evidence="19 20">S30H14</strain>
    </source>
</reference>
<evidence type="ECO:0000256" key="10">
    <source>
        <dbReference type="ARBA" id="ARBA00023157"/>
    </source>
</evidence>
<feature type="binding site" evidence="14">
    <location>
        <position position="322"/>
    </location>
    <ligand>
        <name>FAD</name>
        <dbReference type="ChEBI" id="CHEBI:57692"/>
    </ligand>
</feature>
<comment type="cofactor">
    <cofactor evidence="14 16">
        <name>FAD</name>
        <dbReference type="ChEBI" id="CHEBI:57692"/>
    </cofactor>
    <text evidence="14 16">Binds 1 FAD per subunit.</text>
</comment>
<dbReference type="KEGG" id="afx:JZ786_14755"/>
<evidence type="ECO:0000256" key="5">
    <source>
        <dbReference type="ARBA" id="ARBA00022490"/>
    </source>
</evidence>
<feature type="binding site" evidence="14">
    <location>
        <position position="281"/>
    </location>
    <ligand>
        <name>NAD(+)</name>
        <dbReference type="ChEBI" id="CHEBI:57540"/>
    </ligand>
</feature>
<keyword evidence="6 16" id="KW-0285">Flavoprotein</keyword>
<feature type="disulfide bond" description="Redox-active" evidence="15">
    <location>
        <begin position="43"/>
        <end position="48"/>
    </location>
</feature>
<keyword evidence="8 16" id="KW-0560">Oxidoreductase</keyword>
<keyword evidence="7 14" id="KW-0274">FAD</keyword>
<evidence type="ECO:0000313" key="19">
    <source>
        <dbReference type="EMBL" id="QSO45799.1"/>
    </source>
</evidence>
<feature type="active site" description="Proton acceptor" evidence="13">
    <location>
        <position position="455"/>
    </location>
</feature>
<evidence type="ECO:0000259" key="18">
    <source>
        <dbReference type="Pfam" id="PF07992"/>
    </source>
</evidence>
<evidence type="ECO:0000259" key="17">
    <source>
        <dbReference type="Pfam" id="PF02852"/>
    </source>
</evidence>
<organism evidence="19 20">
    <name type="scientific">Alicyclobacillus mengziensis</name>
    <dbReference type="NCBI Taxonomy" id="2931921"/>
    <lineage>
        <taxon>Bacteria</taxon>
        <taxon>Bacillati</taxon>
        <taxon>Bacillota</taxon>
        <taxon>Bacilli</taxon>
        <taxon>Bacillales</taxon>
        <taxon>Alicyclobacillaceae</taxon>
        <taxon>Alicyclobacillus</taxon>
    </lineage>
</organism>
<dbReference type="NCBIfam" id="TIGR01350">
    <property type="entry name" value="lipoamide_DH"/>
    <property type="match status" value="1"/>
</dbReference>
<gene>
    <name evidence="19" type="primary">lpdA</name>
    <name evidence="19" type="ORF">JZ786_14755</name>
</gene>
<dbReference type="InterPro" id="IPR001100">
    <property type="entry name" value="Pyr_nuc-diS_OxRdtase"/>
</dbReference>
<dbReference type="InterPro" id="IPR036188">
    <property type="entry name" value="FAD/NAD-bd_sf"/>
</dbReference>
<dbReference type="InterPro" id="IPR006258">
    <property type="entry name" value="Lipoamide_DH"/>
</dbReference>
<comment type="miscellaneous">
    <text evidence="16">The active site is a redox-active disulfide bond.</text>
</comment>
<dbReference type="PROSITE" id="PS00076">
    <property type="entry name" value="PYRIDINE_REDOX_1"/>
    <property type="match status" value="1"/>
</dbReference>
<accession>A0A9X7Z4A8</accession>
<feature type="domain" description="FAD/NAD(P)-binding" evidence="18">
    <location>
        <begin position="7"/>
        <end position="337"/>
    </location>
</feature>
<evidence type="ECO:0000256" key="1">
    <source>
        <dbReference type="ARBA" id="ARBA00004496"/>
    </source>
</evidence>